<feature type="domain" description="PPC" evidence="6">
    <location>
        <begin position="131"/>
        <end position="271"/>
    </location>
</feature>
<organism evidence="7 8">
    <name type="scientific">Quillaja saponaria</name>
    <name type="common">Soap bark tree</name>
    <dbReference type="NCBI Taxonomy" id="32244"/>
    <lineage>
        <taxon>Eukaryota</taxon>
        <taxon>Viridiplantae</taxon>
        <taxon>Streptophyta</taxon>
        <taxon>Embryophyta</taxon>
        <taxon>Tracheophyta</taxon>
        <taxon>Spermatophyta</taxon>
        <taxon>Magnoliopsida</taxon>
        <taxon>eudicotyledons</taxon>
        <taxon>Gunneridae</taxon>
        <taxon>Pentapetalae</taxon>
        <taxon>rosids</taxon>
        <taxon>fabids</taxon>
        <taxon>Fabales</taxon>
        <taxon>Quillajaceae</taxon>
        <taxon>Quillaja</taxon>
    </lineage>
</organism>
<dbReference type="AlphaFoldDB" id="A0AAD7PMX1"/>
<dbReference type="SUPFAM" id="SSF117856">
    <property type="entry name" value="AF0104/ALDC/Ptd012-like"/>
    <property type="match status" value="1"/>
</dbReference>
<keyword evidence="3" id="KW-0804">Transcription</keyword>
<name>A0AAD7PMX1_QUISA</name>
<dbReference type="PANTHER" id="PTHR31100">
    <property type="entry name" value="AT-HOOK MOTIF NUCLEAR-LOCALIZED PROTEIN 15"/>
    <property type="match status" value="1"/>
</dbReference>
<evidence type="ECO:0000259" key="6">
    <source>
        <dbReference type="PROSITE" id="PS51742"/>
    </source>
</evidence>
<dbReference type="Proteomes" id="UP001163823">
    <property type="component" value="Chromosome 8"/>
</dbReference>
<keyword evidence="8" id="KW-1185">Reference proteome</keyword>
<dbReference type="PROSITE" id="PS51742">
    <property type="entry name" value="PPC"/>
    <property type="match status" value="1"/>
</dbReference>
<feature type="compositionally biased region" description="Polar residues" evidence="5">
    <location>
        <begin position="89"/>
        <end position="104"/>
    </location>
</feature>
<evidence type="ECO:0000256" key="3">
    <source>
        <dbReference type="ARBA" id="ARBA00023163"/>
    </source>
</evidence>
<keyword evidence="4" id="KW-0539">Nucleus</keyword>
<evidence type="ECO:0000256" key="1">
    <source>
        <dbReference type="ARBA" id="ARBA00023015"/>
    </source>
</evidence>
<feature type="region of interest" description="Disordered" evidence="5">
    <location>
        <begin position="31"/>
        <end position="128"/>
    </location>
</feature>
<reference evidence="7" key="1">
    <citation type="journal article" date="2023" name="Science">
        <title>Elucidation of the pathway for biosynthesis of saponin adjuvants from the soapbark tree.</title>
        <authorList>
            <person name="Reed J."/>
            <person name="Orme A."/>
            <person name="El-Demerdash A."/>
            <person name="Owen C."/>
            <person name="Martin L.B.B."/>
            <person name="Misra R.C."/>
            <person name="Kikuchi S."/>
            <person name="Rejzek M."/>
            <person name="Martin A.C."/>
            <person name="Harkess A."/>
            <person name="Leebens-Mack J."/>
            <person name="Louveau T."/>
            <person name="Stephenson M.J."/>
            <person name="Osbourn A."/>
        </authorList>
    </citation>
    <scope>NUCLEOTIDE SEQUENCE</scope>
    <source>
        <strain evidence="7">S10</strain>
    </source>
</reference>
<feature type="region of interest" description="Disordered" evidence="5">
    <location>
        <begin position="257"/>
        <end position="276"/>
    </location>
</feature>
<evidence type="ECO:0000313" key="7">
    <source>
        <dbReference type="EMBL" id="KAJ7960555.1"/>
    </source>
</evidence>
<evidence type="ECO:0000256" key="2">
    <source>
        <dbReference type="ARBA" id="ARBA00023125"/>
    </source>
</evidence>
<dbReference type="Pfam" id="PF03479">
    <property type="entry name" value="PCC"/>
    <property type="match status" value="1"/>
</dbReference>
<dbReference type="GO" id="GO:0003700">
    <property type="term" value="F:DNA-binding transcription factor activity"/>
    <property type="evidence" value="ECO:0007669"/>
    <property type="project" value="TreeGrafter"/>
</dbReference>
<accession>A0AAD7PMX1</accession>
<dbReference type="GO" id="GO:0003680">
    <property type="term" value="F:minor groove of adenine-thymine-rich DNA binding"/>
    <property type="evidence" value="ECO:0007669"/>
    <property type="project" value="InterPro"/>
</dbReference>
<feature type="compositionally biased region" description="Basic and acidic residues" evidence="5">
    <location>
        <begin position="32"/>
        <end position="42"/>
    </location>
</feature>
<evidence type="ECO:0000256" key="4">
    <source>
        <dbReference type="ARBA" id="ARBA00023242"/>
    </source>
</evidence>
<proteinExistence type="predicted"/>
<keyword evidence="1" id="KW-0805">Transcription regulation</keyword>
<sequence>MTIKSHYHCYSPLLSKIPTMAERGRTVNLSHISDDESSDHSPHNMPTLSVSTGGCGGGGVGTSSSISKHKKSTPPPPPGYYLLSPNPSGQTHEPQNIITPTSMEVSKKPRGRPPGSKNKPKPPIVITKDSDSAMKPVILEISAGSDVVETLIHFARKRRVGISILSGSGSVSNVTLRPTISHAPTLSLNGPFSLLSLSGTYITETVSSKASCCSSFGICLAGTQGQIFGGIIGGRVTAASLVVVVVATFMNPTFHRLPSENEEGEEEAKPCIGGGNETTGAMSVYNVNVASPTPTPLNCQVPPDSMPWGSDPTSRSQY</sequence>
<dbReference type="PANTHER" id="PTHR31100:SF63">
    <property type="entry name" value="AT-HOOK MOTIF NUCLEAR-LOCALIZED PROTEIN"/>
    <property type="match status" value="1"/>
</dbReference>
<dbReference type="GO" id="GO:0005634">
    <property type="term" value="C:nucleus"/>
    <property type="evidence" value="ECO:0007669"/>
    <property type="project" value="TreeGrafter"/>
</dbReference>
<comment type="caution">
    <text evidence="7">The sequence shown here is derived from an EMBL/GenBank/DDBJ whole genome shotgun (WGS) entry which is preliminary data.</text>
</comment>
<evidence type="ECO:0000313" key="8">
    <source>
        <dbReference type="Proteomes" id="UP001163823"/>
    </source>
</evidence>
<protein>
    <submittedName>
        <fullName evidence="7">AT-hook motif nuclear-localized protein</fullName>
    </submittedName>
</protein>
<dbReference type="CDD" id="cd11378">
    <property type="entry name" value="DUF296"/>
    <property type="match status" value="1"/>
</dbReference>
<evidence type="ECO:0000256" key="5">
    <source>
        <dbReference type="SAM" id="MobiDB-lite"/>
    </source>
</evidence>
<dbReference type="InterPro" id="IPR005175">
    <property type="entry name" value="PPC_dom"/>
</dbReference>
<dbReference type="Gene3D" id="3.30.1330.80">
    <property type="entry name" value="Hypothetical protein, similar to alpha- acetolactate decarboxylase, domain 2"/>
    <property type="match status" value="1"/>
</dbReference>
<dbReference type="KEGG" id="qsa:O6P43_020982"/>
<gene>
    <name evidence="7" type="ORF">O6P43_020982</name>
</gene>
<feature type="region of interest" description="Disordered" evidence="5">
    <location>
        <begin position="295"/>
        <end position="318"/>
    </location>
</feature>
<dbReference type="EMBL" id="JARAOO010000008">
    <property type="protein sequence ID" value="KAJ7960555.1"/>
    <property type="molecule type" value="Genomic_DNA"/>
</dbReference>
<dbReference type="InterPro" id="IPR014476">
    <property type="entry name" value="AHL15-29"/>
</dbReference>
<keyword evidence="2" id="KW-0238">DNA-binding</keyword>